<dbReference type="Gene3D" id="3.40.190.10">
    <property type="entry name" value="Periplasmic binding protein-like II"/>
    <property type="match status" value="1"/>
</dbReference>
<dbReference type="InterPro" id="IPR005064">
    <property type="entry name" value="BUG"/>
</dbReference>
<feature type="signal peptide" evidence="2">
    <location>
        <begin position="1"/>
        <end position="30"/>
    </location>
</feature>
<feature type="chain" id="PRO_5025669477" description="Tripartite tricarboxylate transporter substrate binding protein" evidence="2">
    <location>
        <begin position="31"/>
        <end position="329"/>
    </location>
</feature>
<sequence>MNRRALIALAAAAACATLCAPAAWSQPAAAAWPAKPIRLVVPFPPGGAADLFARLIGAELAQSLGQPVIVDNRPGAGGNIGAREVASAAPDGYTMLLGTVGTHAINPTLYGNLPYDTRKAFTPVAMVGSVPNVLVVNPSLPVKSVAELTALAKSKPGKLSMGSSGNGSSIHLSGELYKHLAKVSILHVPYRGGAAALTDLIGGQIDLMFDNLPTSLPHIAKGSLRALAVTGTKRSPSLPDVPTMAEAGVRGYESTAWSGLFVPAGVPAAVTQRLHDEVEKALRTDKVKARYRDLGADAPEMAQPAFDAFVRKEYDKWAEIVRVSGAKAE</sequence>
<reference evidence="3" key="1">
    <citation type="submission" date="2019-12" db="EMBL/GenBank/DDBJ databases">
        <authorList>
            <person name="Cremers G."/>
        </authorList>
    </citation>
    <scope>NUCLEOTIDE SEQUENCE</scope>
    <source>
        <strain evidence="3">Vvax</strain>
    </source>
</reference>
<dbReference type="AlphaFoldDB" id="A0A679J9H0"/>
<dbReference type="Pfam" id="PF03401">
    <property type="entry name" value="TctC"/>
    <property type="match status" value="1"/>
</dbReference>
<gene>
    <name evidence="3" type="ORF">VVAX_05656</name>
</gene>
<evidence type="ECO:0000256" key="2">
    <source>
        <dbReference type="SAM" id="SignalP"/>
    </source>
</evidence>
<dbReference type="EMBL" id="LR743508">
    <property type="protein sequence ID" value="CAA2109385.1"/>
    <property type="molecule type" value="Genomic_DNA"/>
</dbReference>
<dbReference type="SUPFAM" id="SSF53850">
    <property type="entry name" value="Periplasmic binding protein-like II"/>
    <property type="match status" value="1"/>
</dbReference>
<dbReference type="InterPro" id="IPR042100">
    <property type="entry name" value="Bug_dom1"/>
</dbReference>
<dbReference type="Gene3D" id="3.40.190.150">
    <property type="entry name" value="Bordetella uptake gene, domain 1"/>
    <property type="match status" value="1"/>
</dbReference>
<dbReference type="InterPro" id="IPR006311">
    <property type="entry name" value="TAT_signal"/>
</dbReference>
<evidence type="ECO:0000313" key="3">
    <source>
        <dbReference type="EMBL" id="CAA2109385.1"/>
    </source>
</evidence>
<protein>
    <recommendedName>
        <fullName evidence="4">Tripartite tricarboxylate transporter substrate binding protein</fullName>
    </recommendedName>
</protein>
<dbReference type="CDD" id="cd13578">
    <property type="entry name" value="PBP2_Bug27"/>
    <property type="match status" value="1"/>
</dbReference>
<dbReference type="RefSeq" id="WP_339093338.1">
    <property type="nucleotide sequence ID" value="NZ_LR743508.1"/>
</dbReference>
<organism evidence="3">
    <name type="scientific">Variovorax paradoxus</name>
    <dbReference type="NCBI Taxonomy" id="34073"/>
    <lineage>
        <taxon>Bacteria</taxon>
        <taxon>Pseudomonadati</taxon>
        <taxon>Pseudomonadota</taxon>
        <taxon>Betaproteobacteria</taxon>
        <taxon>Burkholderiales</taxon>
        <taxon>Comamonadaceae</taxon>
        <taxon>Variovorax</taxon>
    </lineage>
</organism>
<dbReference type="PROSITE" id="PS51318">
    <property type="entry name" value="TAT"/>
    <property type="match status" value="1"/>
</dbReference>
<keyword evidence="2" id="KW-0732">Signal</keyword>
<evidence type="ECO:0000256" key="1">
    <source>
        <dbReference type="ARBA" id="ARBA00006987"/>
    </source>
</evidence>
<dbReference type="PIRSF" id="PIRSF017082">
    <property type="entry name" value="YflP"/>
    <property type="match status" value="1"/>
</dbReference>
<dbReference type="PANTHER" id="PTHR42928:SF5">
    <property type="entry name" value="BLR1237 PROTEIN"/>
    <property type="match status" value="1"/>
</dbReference>
<name>A0A679J9H0_VARPD</name>
<dbReference type="PROSITE" id="PS51257">
    <property type="entry name" value="PROKAR_LIPOPROTEIN"/>
    <property type="match status" value="1"/>
</dbReference>
<dbReference type="PANTHER" id="PTHR42928">
    <property type="entry name" value="TRICARBOXYLATE-BINDING PROTEIN"/>
    <property type="match status" value="1"/>
</dbReference>
<comment type="similarity">
    <text evidence="1">Belongs to the UPF0065 (bug) family.</text>
</comment>
<accession>A0A679J9H0</accession>
<evidence type="ECO:0008006" key="4">
    <source>
        <dbReference type="Google" id="ProtNLM"/>
    </source>
</evidence>
<proteinExistence type="inferred from homology"/>